<organism evidence="7 8">
    <name type="scientific">Candidatus Portnoybacteria bacterium CG11_big_fil_rev_8_21_14_0_20_40_15</name>
    <dbReference type="NCBI Taxonomy" id="1974817"/>
    <lineage>
        <taxon>Bacteria</taxon>
        <taxon>Candidatus Portnoyibacteriota</taxon>
    </lineage>
</organism>
<dbReference type="Pfam" id="PF00466">
    <property type="entry name" value="Ribosomal_L10"/>
    <property type="match status" value="1"/>
</dbReference>
<dbReference type="PANTHER" id="PTHR11560">
    <property type="entry name" value="39S RIBOSOMAL PROTEIN L10, MITOCHONDRIAL"/>
    <property type="match status" value="1"/>
</dbReference>
<comment type="subunit">
    <text evidence="5">Part of the ribosomal stalk of the 50S ribosomal subunit. The N-terminus interacts with L11 and the large rRNA to form the base of the stalk. The C-terminus forms an elongated spine to which L12 dimers bind in a sequential fashion forming a multimeric L10(L12)X complex.</text>
</comment>
<accession>A0A2H0KTR3</accession>
<dbReference type="InterPro" id="IPR047865">
    <property type="entry name" value="Ribosomal_uL10_bac_type"/>
</dbReference>
<keyword evidence="5" id="KW-0694">RNA-binding</keyword>
<dbReference type="GO" id="GO:0006412">
    <property type="term" value="P:translation"/>
    <property type="evidence" value="ECO:0007669"/>
    <property type="project" value="UniProtKB-UniRule"/>
</dbReference>
<keyword evidence="3 5" id="KW-0687">Ribonucleoprotein</keyword>
<evidence type="ECO:0000256" key="1">
    <source>
        <dbReference type="ARBA" id="ARBA00008889"/>
    </source>
</evidence>
<gene>
    <name evidence="5 7" type="primary">rplJ</name>
    <name evidence="7" type="ORF">COV84_00970</name>
</gene>
<comment type="caution">
    <text evidence="7">The sequence shown here is derived from an EMBL/GenBank/DDBJ whole genome shotgun (WGS) entry which is preliminary data.</text>
</comment>
<dbReference type="GO" id="GO:1990904">
    <property type="term" value="C:ribonucleoprotein complex"/>
    <property type="evidence" value="ECO:0007669"/>
    <property type="project" value="UniProtKB-KW"/>
</dbReference>
<dbReference type="Gene3D" id="6.10.250.290">
    <property type="match status" value="1"/>
</dbReference>
<proteinExistence type="inferred from homology"/>
<evidence type="ECO:0000313" key="8">
    <source>
        <dbReference type="Proteomes" id="UP000229317"/>
    </source>
</evidence>
<dbReference type="EMBL" id="PCVO01000015">
    <property type="protein sequence ID" value="PIQ75487.1"/>
    <property type="molecule type" value="Genomic_DNA"/>
</dbReference>
<evidence type="ECO:0000256" key="5">
    <source>
        <dbReference type="HAMAP-Rule" id="MF_00362"/>
    </source>
</evidence>
<evidence type="ECO:0000256" key="3">
    <source>
        <dbReference type="ARBA" id="ARBA00023274"/>
    </source>
</evidence>
<dbReference type="Gene3D" id="3.30.70.1730">
    <property type="match status" value="1"/>
</dbReference>
<evidence type="ECO:0000256" key="2">
    <source>
        <dbReference type="ARBA" id="ARBA00022980"/>
    </source>
</evidence>
<feature type="coiled-coil region" evidence="6">
    <location>
        <begin position="4"/>
        <end position="57"/>
    </location>
</feature>
<dbReference type="SUPFAM" id="SSF160369">
    <property type="entry name" value="Ribosomal protein L10-like"/>
    <property type="match status" value="1"/>
</dbReference>
<dbReference type="InterPro" id="IPR022973">
    <property type="entry name" value="Ribosomal_uL10_bac"/>
</dbReference>
<dbReference type="NCBIfam" id="NF000955">
    <property type="entry name" value="PRK00099.1-1"/>
    <property type="match status" value="1"/>
</dbReference>
<evidence type="ECO:0000256" key="6">
    <source>
        <dbReference type="SAM" id="Coils"/>
    </source>
</evidence>
<dbReference type="AlphaFoldDB" id="A0A2H0KTR3"/>
<comment type="similarity">
    <text evidence="1 5">Belongs to the universal ribosomal protein uL10 family.</text>
</comment>
<reference evidence="7 8" key="1">
    <citation type="submission" date="2017-09" db="EMBL/GenBank/DDBJ databases">
        <title>Depth-based differentiation of microbial function through sediment-hosted aquifers and enrichment of novel symbionts in the deep terrestrial subsurface.</title>
        <authorList>
            <person name="Probst A.J."/>
            <person name="Ladd B."/>
            <person name="Jarett J.K."/>
            <person name="Geller-Mcgrath D.E."/>
            <person name="Sieber C.M."/>
            <person name="Emerson J.B."/>
            <person name="Anantharaman K."/>
            <person name="Thomas B.C."/>
            <person name="Malmstrom R."/>
            <person name="Stieglmeier M."/>
            <person name="Klingl A."/>
            <person name="Woyke T."/>
            <person name="Ryan C.M."/>
            <person name="Banfield J.F."/>
        </authorList>
    </citation>
    <scope>NUCLEOTIDE SEQUENCE [LARGE SCALE GENOMIC DNA]</scope>
    <source>
        <strain evidence="7">CG11_big_fil_rev_8_21_14_0_20_40_15</strain>
    </source>
</reference>
<dbReference type="InterPro" id="IPR043141">
    <property type="entry name" value="Ribosomal_uL10-like_sf"/>
</dbReference>
<keyword evidence="2 5" id="KW-0689">Ribosomal protein</keyword>
<dbReference type="CDD" id="cd05797">
    <property type="entry name" value="Ribosomal_L10"/>
    <property type="match status" value="1"/>
</dbReference>
<dbReference type="InterPro" id="IPR001790">
    <property type="entry name" value="Ribosomal_uL10"/>
</dbReference>
<dbReference type="GO" id="GO:0070180">
    <property type="term" value="F:large ribosomal subunit rRNA binding"/>
    <property type="evidence" value="ECO:0007669"/>
    <property type="project" value="UniProtKB-UniRule"/>
</dbReference>
<dbReference type="GO" id="GO:0005840">
    <property type="term" value="C:ribosome"/>
    <property type="evidence" value="ECO:0007669"/>
    <property type="project" value="UniProtKB-KW"/>
</dbReference>
<dbReference type="Proteomes" id="UP000229317">
    <property type="component" value="Unassembled WGS sequence"/>
</dbReference>
<evidence type="ECO:0000313" key="7">
    <source>
        <dbReference type="EMBL" id="PIQ75487.1"/>
    </source>
</evidence>
<sequence>MLTCKQKQELIEKLTEKIKTVKSVIFADYKGLKVSELKELRRKLKESQAQLLVAKKTLIDLALKGTGIKDAVSKKMEGQVSLVFGLKDEVSAAKILQNFSKKNEGLKILGAILGGKFLGQTEAVSLAKVPSREQSLAQLVRTINAPLPGFVSVIGGNLRNLVFVLSQIKK</sequence>
<evidence type="ECO:0000256" key="4">
    <source>
        <dbReference type="ARBA" id="ARBA00035202"/>
    </source>
</evidence>
<comment type="function">
    <text evidence="5">Forms part of the ribosomal stalk, playing a central role in the interaction of the ribosome with GTP-bound translation factors.</text>
</comment>
<name>A0A2H0KTR3_9BACT</name>
<keyword evidence="6" id="KW-0175">Coiled coil</keyword>
<dbReference type="HAMAP" id="MF_00362">
    <property type="entry name" value="Ribosomal_uL10"/>
    <property type="match status" value="1"/>
</dbReference>
<protein>
    <recommendedName>
        <fullName evidence="4 5">Large ribosomal subunit protein uL10</fullName>
    </recommendedName>
</protein>
<keyword evidence="5" id="KW-0699">rRNA-binding</keyword>